<reference evidence="3 4" key="1">
    <citation type="submission" date="2018-08" db="EMBL/GenBank/DDBJ databases">
        <title>Bacillus phenotypic plasticity.</title>
        <authorList>
            <person name="Hurtado E."/>
        </authorList>
    </citation>
    <scope>NUCLEOTIDE SEQUENCE [LARGE SCALE GENOMIC DNA]</scope>
    <source>
        <strain evidence="3 4">427</strain>
    </source>
</reference>
<gene>
    <name evidence="3" type="ORF">DX927_15730</name>
</gene>
<evidence type="ECO:0000313" key="4">
    <source>
        <dbReference type="Proteomes" id="UP000324326"/>
    </source>
</evidence>
<feature type="region of interest" description="Disordered" evidence="1">
    <location>
        <begin position="90"/>
        <end position="125"/>
    </location>
</feature>
<dbReference type="AlphaFoldDB" id="A0A5M8RNB6"/>
<feature type="domain" description="DUF4467" evidence="2">
    <location>
        <begin position="24"/>
        <end position="116"/>
    </location>
</feature>
<dbReference type="PROSITE" id="PS51257">
    <property type="entry name" value="PROKAR_LIPOPROTEIN"/>
    <property type="match status" value="1"/>
</dbReference>
<dbReference type="RefSeq" id="WP_148958614.1">
    <property type="nucleotide sequence ID" value="NZ_QSND01000003.1"/>
</dbReference>
<dbReference type="Proteomes" id="UP000324326">
    <property type="component" value="Unassembled WGS sequence"/>
</dbReference>
<dbReference type="Gene3D" id="3.10.450.560">
    <property type="match status" value="1"/>
</dbReference>
<name>A0A5M8RNB6_9BACI</name>
<evidence type="ECO:0000313" key="3">
    <source>
        <dbReference type="EMBL" id="KAA6449361.1"/>
    </source>
</evidence>
<proteinExistence type="predicted"/>
<accession>A0A5M8RNB6</accession>
<protein>
    <submittedName>
        <fullName evidence="3">Cystatin-like fold lipoprotein</fullName>
    </submittedName>
</protein>
<evidence type="ECO:0000256" key="1">
    <source>
        <dbReference type="SAM" id="MobiDB-lite"/>
    </source>
</evidence>
<evidence type="ECO:0000259" key="2">
    <source>
        <dbReference type="Pfam" id="PF14729"/>
    </source>
</evidence>
<sequence>MRNVIIFLSLMIMFVLAGCGGNKFDDEIDKVISLEKKSQEEADLDANGIERENALVRVYDRGKYIQLGFYSDDQKRLSYYYYEKIGDSYRELDHMPGDGTGDRLGLDRKTPDYEEDRGKETKLEN</sequence>
<dbReference type="Pfam" id="PF14729">
    <property type="entry name" value="DUF4467"/>
    <property type="match status" value="1"/>
</dbReference>
<comment type="caution">
    <text evidence="3">The sequence shown here is derived from an EMBL/GenBank/DDBJ whole genome shotgun (WGS) entry which is preliminary data.</text>
</comment>
<dbReference type="EMBL" id="QSND01000003">
    <property type="protein sequence ID" value="KAA6449361.1"/>
    <property type="molecule type" value="Genomic_DNA"/>
</dbReference>
<keyword evidence="3" id="KW-0449">Lipoprotein</keyword>
<organism evidence="3 4">
    <name type="scientific">Bacillus swezeyi</name>
    <dbReference type="NCBI Taxonomy" id="1925020"/>
    <lineage>
        <taxon>Bacteria</taxon>
        <taxon>Bacillati</taxon>
        <taxon>Bacillota</taxon>
        <taxon>Bacilli</taxon>
        <taxon>Bacillales</taxon>
        <taxon>Bacillaceae</taxon>
        <taxon>Bacillus</taxon>
    </lineage>
</organism>
<dbReference type="InterPro" id="IPR028075">
    <property type="entry name" value="DUF4467"/>
</dbReference>